<proteinExistence type="predicted"/>
<reference evidence="1" key="1">
    <citation type="submission" date="2014-09" db="EMBL/GenBank/DDBJ databases">
        <authorList>
            <person name="Magalhaes I.L.F."/>
            <person name="Oliveira U."/>
            <person name="Santos F.R."/>
            <person name="Vidigal T.H.D.A."/>
            <person name="Brescovit A.D."/>
            <person name="Santos A.J."/>
        </authorList>
    </citation>
    <scope>NUCLEOTIDE SEQUENCE</scope>
    <source>
        <tissue evidence="1">Shoot tissue taken approximately 20 cm above the soil surface</tissue>
    </source>
</reference>
<accession>A0A0A9BKX2</accession>
<protein>
    <submittedName>
        <fullName evidence="1">Uncharacterized protein</fullName>
    </submittedName>
</protein>
<sequence length="47" mass="5912">MQLGFSLSQIHFRLTWEELQFLWEKLKCQLIREVIYKRRYKFSDSIC</sequence>
<dbReference type="EMBL" id="GBRH01233311">
    <property type="protein sequence ID" value="JAD64584.1"/>
    <property type="molecule type" value="Transcribed_RNA"/>
</dbReference>
<reference evidence="1" key="2">
    <citation type="journal article" date="2015" name="Data Brief">
        <title>Shoot transcriptome of the giant reed, Arundo donax.</title>
        <authorList>
            <person name="Barrero R.A."/>
            <person name="Guerrero F.D."/>
            <person name="Moolhuijzen P."/>
            <person name="Goolsby J.A."/>
            <person name="Tidwell J."/>
            <person name="Bellgard S.E."/>
            <person name="Bellgard M.I."/>
        </authorList>
    </citation>
    <scope>NUCLEOTIDE SEQUENCE</scope>
    <source>
        <tissue evidence="1">Shoot tissue taken approximately 20 cm above the soil surface</tissue>
    </source>
</reference>
<name>A0A0A9BKX2_ARUDO</name>
<dbReference type="AlphaFoldDB" id="A0A0A9BKX2"/>
<evidence type="ECO:0000313" key="1">
    <source>
        <dbReference type="EMBL" id="JAD64584.1"/>
    </source>
</evidence>
<organism evidence="1">
    <name type="scientific">Arundo donax</name>
    <name type="common">Giant reed</name>
    <name type="synonym">Donax arundinaceus</name>
    <dbReference type="NCBI Taxonomy" id="35708"/>
    <lineage>
        <taxon>Eukaryota</taxon>
        <taxon>Viridiplantae</taxon>
        <taxon>Streptophyta</taxon>
        <taxon>Embryophyta</taxon>
        <taxon>Tracheophyta</taxon>
        <taxon>Spermatophyta</taxon>
        <taxon>Magnoliopsida</taxon>
        <taxon>Liliopsida</taxon>
        <taxon>Poales</taxon>
        <taxon>Poaceae</taxon>
        <taxon>PACMAD clade</taxon>
        <taxon>Arundinoideae</taxon>
        <taxon>Arundineae</taxon>
        <taxon>Arundo</taxon>
    </lineage>
</organism>